<reference evidence="7 8" key="1">
    <citation type="submission" date="2020-08" db="EMBL/GenBank/DDBJ databases">
        <title>Genomic Encyclopedia of Type Strains, Phase IV (KMG-IV): sequencing the most valuable type-strain genomes for metagenomic binning, comparative biology and taxonomic classification.</title>
        <authorList>
            <person name="Goeker M."/>
        </authorList>
    </citation>
    <scope>NUCLEOTIDE SEQUENCE [LARGE SCALE GENOMIC DNA]</scope>
    <source>
        <strain evidence="7 8">DSM 15867</strain>
    </source>
</reference>
<dbReference type="AlphaFoldDB" id="A0A7W7F1P4"/>
<dbReference type="GO" id="GO:0016301">
    <property type="term" value="F:kinase activity"/>
    <property type="evidence" value="ECO:0007669"/>
    <property type="project" value="UniProtKB-KW"/>
</dbReference>
<keyword evidence="7" id="KW-0418">Kinase</keyword>
<dbReference type="InterPro" id="IPR029016">
    <property type="entry name" value="GAF-like_dom_sf"/>
</dbReference>
<dbReference type="InterPro" id="IPR036890">
    <property type="entry name" value="HATPase_C_sf"/>
</dbReference>
<keyword evidence="2" id="KW-0600">Photoreceptor protein</keyword>
<dbReference type="Pfam" id="PF07568">
    <property type="entry name" value="HisKA_2"/>
    <property type="match status" value="1"/>
</dbReference>
<dbReference type="InterPro" id="IPR043150">
    <property type="entry name" value="Phytochrome_PHY_sf"/>
</dbReference>
<keyword evidence="7" id="KW-0808">Transferase</keyword>
<dbReference type="InterPro" id="IPR003594">
    <property type="entry name" value="HATPase_dom"/>
</dbReference>
<dbReference type="InterPro" id="IPR016132">
    <property type="entry name" value="Phyto_chromo_attachment"/>
</dbReference>
<dbReference type="Pfam" id="PF08446">
    <property type="entry name" value="PAS_2"/>
    <property type="match status" value="1"/>
</dbReference>
<dbReference type="RefSeq" id="WP_184116830.1">
    <property type="nucleotide sequence ID" value="NZ_JACHNY010000011.1"/>
</dbReference>
<keyword evidence="4" id="KW-0157">Chromophore</keyword>
<evidence type="ECO:0000256" key="5">
    <source>
        <dbReference type="ARBA" id="ARBA00023170"/>
    </source>
</evidence>
<gene>
    <name evidence="7" type="ORF">GGQ96_003735</name>
</gene>
<organism evidence="7 8">
    <name type="scientific">Sphingomonas abaci</name>
    <dbReference type="NCBI Taxonomy" id="237611"/>
    <lineage>
        <taxon>Bacteria</taxon>
        <taxon>Pseudomonadati</taxon>
        <taxon>Pseudomonadota</taxon>
        <taxon>Alphaproteobacteria</taxon>
        <taxon>Sphingomonadales</taxon>
        <taxon>Sphingomonadaceae</taxon>
        <taxon>Sphingomonas</taxon>
    </lineage>
</organism>
<evidence type="ECO:0000313" key="7">
    <source>
        <dbReference type="EMBL" id="MBB4619580.1"/>
    </source>
</evidence>
<dbReference type="InterPro" id="IPR011495">
    <property type="entry name" value="Sig_transdc_His_kin_sub2_dim/P"/>
</dbReference>
<dbReference type="SMART" id="SM00065">
    <property type="entry name" value="GAF"/>
    <property type="match status" value="1"/>
</dbReference>
<keyword evidence="5" id="KW-0675">Receptor</keyword>
<sequence length="714" mass="77369">MASHLLSTDPGADLSACDREPIHIPGSIQPHGLLLVAEAASGLVVAGAGPLEAVLAADWLGRSLADLLGQDVQGRFDPMPVGSNTLPGMPVTGRDGRRYDVALHRAGDRLLVELERAADAPLSSGEMLALLENFAIGFERAGDLNALCARAATAFRALTGFDRVMVYRFLDDDAGRVVAEDSDPTLSSFLHHHFPASDIPRQARALYVRNRARVIPDVDYEAAPIRPVAWQDSDLSDVAVRSVSPIHLRYLRNMGVQASASISIVKGGLLWGLIACHHRTPHSLPADIRAGATVLASSLSRQIRAKEEAETYRERLGLRGLEDAIAPRLATATSLAEAVSQTRRELRELLGGDGLAFVDGATVLVRDGRCPPDDFTLGLVEWLRQEGGVEPFSSHMLSAAFPPAAARFAEASGLLALPQAEGRGMLLWFRAEQPEEIEWAGNPHKSVALTHGETLTPRASFETWREEVRGRSRHWTLEEIESARRLGRTLLDADRNRRLRDLNGELNRTVAAKDVLLQQKDLLMKEVDHRIQNSLQLVAAFLSMQARAAGPGAVADQLGEAQARLAAVAQVHRRLYRDDQIETIDLSRYLTELTADMKATLGEGWARQMTLDLAPVLIPTDRAVKVGLILTELVINATKYAYPGTMGPIAIALERHHSRLRLIVADEGNGKPAAGGSGFGSRMMLAMVQQLGGVLEMEDNAPGLRVVMTAPIAG</sequence>
<feature type="domain" description="Phytochrome chromophore attachment site" evidence="6">
    <location>
        <begin position="143"/>
        <end position="297"/>
    </location>
</feature>
<dbReference type="SUPFAM" id="SSF55874">
    <property type="entry name" value="ATPase domain of HSP90 chaperone/DNA topoisomerase II/histidine kinase"/>
    <property type="match status" value="1"/>
</dbReference>
<dbReference type="PROSITE" id="PS50046">
    <property type="entry name" value="PHYTOCHROME_2"/>
    <property type="match status" value="1"/>
</dbReference>
<dbReference type="SMART" id="SM00387">
    <property type="entry name" value="HATPase_c"/>
    <property type="match status" value="1"/>
</dbReference>
<keyword evidence="3" id="KW-0716">Sensory transduction</keyword>
<dbReference type="InterPro" id="IPR001294">
    <property type="entry name" value="Phytochrome"/>
</dbReference>
<name>A0A7W7F1P4_9SPHN</name>
<evidence type="ECO:0000256" key="2">
    <source>
        <dbReference type="ARBA" id="ARBA00022543"/>
    </source>
</evidence>
<dbReference type="Pfam" id="PF00360">
    <property type="entry name" value="PHY"/>
    <property type="match status" value="1"/>
</dbReference>
<evidence type="ECO:0000256" key="4">
    <source>
        <dbReference type="ARBA" id="ARBA00022991"/>
    </source>
</evidence>
<dbReference type="PRINTS" id="PR01033">
    <property type="entry name" value="PHYTOCHROME"/>
</dbReference>
<evidence type="ECO:0000256" key="1">
    <source>
        <dbReference type="ARBA" id="ARBA00006402"/>
    </source>
</evidence>
<dbReference type="GO" id="GO:0009584">
    <property type="term" value="P:detection of visible light"/>
    <property type="evidence" value="ECO:0007669"/>
    <property type="project" value="InterPro"/>
</dbReference>
<dbReference type="InterPro" id="IPR003018">
    <property type="entry name" value="GAF"/>
</dbReference>
<comment type="caution">
    <text evidence="7">The sequence shown here is derived from an EMBL/GenBank/DDBJ whole genome shotgun (WGS) entry which is preliminary data.</text>
</comment>
<accession>A0A7W7F1P4</accession>
<proteinExistence type="inferred from homology"/>
<dbReference type="Pfam" id="PF01590">
    <property type="entry name" value="GAF"/>
    <property type="match status" value="1"/>
</dbReference>
<evidence type="ECO:0000313" key="8">
    <source>
        <dbReference type="Proteomes" id="UP000574769"/>
    </source>
</evidence>
<protein>
    <submittedName>
        <fullName evidence="7">Light-regulated signal transduction histidine kinase (Bacteriophytochrome)</fullName>
    </submittedName>
</protein>
<keyword evidence="8" id="KW-1185">Reference proteome</keyword>
<dbReference type="InterPro" id="IPR013654">
    <property type="entry name" value="PAS_2"/>
</dbReference>
<dbReference type="PANTHER" id="PTHR43065:SF23">
    <property type="entry name" value="SENSOR HISTIDINE KINASE PDTAS"/>
    <property type="match status" value="1"/>
</dbReference>
<dbReference type="SUPFAM" id="SSF55781">
    <property type="entry name" value="GAF domain-like"/>
    <property type="match status" value="2"/>
</dbReference>
<dbReference type="EMBL" id="JACHNY010000011">
    <property type="protein sequence ID" value="MBB4619580.1"/>
    <property type="molecule type" value="Genomic_DNA"/>
</dbReference>
<dbReference type="GO" id="GO:0009881">
    <property type="term" value="F:photoreceptor activity"/>
    <property type="evidence" value="ECO:0007669"/>
    <property type="project" value="UniProtKB-KW"/>
</dbReference>
<dbReference type="InterPro" id="IPR035965">
    <property type="entry name" value="PAS-like_dom_sf"/>
</dbReference>
<dbReference type="Gene3D" id="3.30.450.270">
    <property type="match status" value="1"/>
</dbReference>
<evidence type="ECO:0000256" key="3">
    <source>
        <dbReference type="ARBA" id="ARBA00022606"/>
    </source>
</evidence>
<dbReference type="Gene3D" id="3.30.450.40">
    <property type="match status" value="1"/>
</dbReference>
<dbReference type="Pfam" id="PF13581">
    <property type="entry name" value="HATPase_c_2"/>
    <property type="match status" value="1"/>
</dbReference>
<comment type="similarity">
    <text evidence="1">In the N-terminal section; belongs to the phytochrome family.</text>
</comment>
<dbReference type="PANTHER" id="PTHR43065">
    <property type="entry name" value="SENSOR HISTIDINE KINASE"/>
    <property type="match status" value="1"/>
</dbReference>
<dbReference type="Proteomes" id="UP000574769">
    <property type="component" value="Unassembled WGS sequence"/>
</dbReference>
<dbReference type="GO" id="GO:0006355">
    <property type="term" value="P:regulation of DNA-templated transcription"/>
    <property type="evidence" value="ECO:0007669"/>
    <property type="project" value="InterPro"/>
</dbReference>
<dbReference type="Gene3D" id="3.30.450.20">
    <property type="entry name" value="PAS domain"/>
    <property type="match status" value="1"/>
</dbReference>
<evidence type="ECO:0000259" key="6">
    <source>
        <dbReference type="PROSITE" id="PS50046"/>
    </source>
</evidence>
<dbReference type="InterPro" id="IPR013515">
    <property type="entry name" value="Phytochrome_cen-reg"/>
</dbReference>
<dbReference type="SUPFAM" id="SSF55785">
    <property type="entry name" value="PYP-like sensor domain (PAS domain)"/>
    <property type="match status" value="1"/>
</dbReference>
<dbReference type="Gene3D" id="3.30.565.10">
    <property type="entry name" value="Histidine kinase-like ATPase, C-terminal domain"/>
    <property type="match status" value="1"/>
</dbReference>